<dbReference type="RefSeq" id="WP_112085711.1">
    <property type="nucleotide sequence ID" value="NZ_QLSV01000005.1"/>
</dbReference>
<accession>A0A328WQJ8</accession>
<organism evidence="2 3">
    <name type="scientific">Flavobacterium lacus</name>
    <dbReference type="NCBI Taxonomy" id="1353778"/>
    <lineage>
        <taxon>Bacteria</taxon>
        <taxon>Pseudomonadati</taxon>
        <taxon>Bacteroidota</taxon>
        <taxon>Flavobacteriia</taxon>
        <taxon>Flavobacteriales</taxon>
        <taxon>Flavobacteriaceae</taxon>
        <taxon>Flavobacterium</taxon>
    </lineage>
</organism>
<feature type="transmembrane region" description="Helical" evidence="1">
    <location>
        <begin position="44"/>
        <end position="71"/>
    </location>
</feature>
<dbReference type="Proteomes" id="UP000249518">
    <property type="component" value="Unassembled WGS sequence"/>
</dbReference>
<keyword evidence="1" id="KW-0472">Membrane</keyword>
<name>A0A328WQJ8_9FLAO</name>
<dbReference type="EMBL" id="QLSV01000005">
    <property type="protein sequence ID" value="RAR48521.1"/>
    <property type="molecule type" value="Genomic_DNA"/>
</dbReference>
<dbReference type="OrthoDB" id="1144067at2"/>
<feature type="transmembrane region" description="Helical" evidence="1">
    <location>
        <begin position="18"/>
        <end position="38"/>
    </location>
</feature>
<comment type="caution">
    <text evidence="2">The sequence shown here is derived from an EMBL/GenBank/DDBJ whole genome shotgun (WGS) entry which is preliminary data.</text>
</comment>
<evidence type="ECO:0000313" key="2">
    <source>
        <dbReference type="EMBL" id="RAR48521.1"/>
    </source>
</evidence>
<keyword evidence="3" id="KW-1185">Reference proteome</keyword>
<keyword evidence="1" id="KW-0812">Transmembrane</keyword>
<evidence type="ECO:0000256" key="1">
    <source>
        <dbReference type="SAM" id="Phobius"/>
    </source>
</evidence>
<gene>
    <name evidence="2" type="ORF">B0I10_105129</name>
</gene>
<protein>
    <submittedName>
        <fullName evidence="2">Uncharacterized protein</fullName>
    </submittedName>
</protein>
<dbReference type="AlphaFoldDB" id="A0A328WQJ8"/>
<reference evidence="2 3" key="1">
    <citation type="submission" date="2018-06" db="EMBL/GenBank/DDBJ databases">
        <title>Genomic Encyclopedia of Type Strains, Phase III (KMG-III): the genomes of soil and plant-associated and newly described type strains.</title>
        <authorList>
            <person name="Whitman W."/>
        </authorList>
    </citation>
    <scope>NUCLEOTIDE SEQUENCE [LARGE SCALE GENOMIC DNA]</scope>
    <source>
        <strain evidence="2 3">CGMCC 1.12504</strain>
    </source>
</reference>
<evidence type="ECO:0000313" key="3">
    <source>
        <dbReference type="Proteomes" id="UP000249518"/>
    </source>
</evidence>
<proteinExistence type="predicted"/>
<keyword evidence="1" id="KW-1133">Transmembrane helix</keyword>
<sequence>MTKEVAVQTVKDTKSRDLVLSLLFDFIGMLSYLIPFLGEISDVIWAPIAGLIMLKMYKGTVGTVSGILVFIEELMPGLDFIPTFTITWIYKYIIKK</sequence>